<evidence type="ECO:0000313" key="10">
    <source>
        <dbReference type="Ensembl" id="ENSELUP00000013023.3"/>
    </source>
</evidence>
<dbReference type="SMART" id="SM00409">
    <property type="entry name" value="IG"/>
    <property type="match status" value="4"/>
</dbReference>
<dbReference type="Pfam" id="PF07679">
    <property type="entry name" value="I-set"/>
    <property type="match status" value="2"/>
</dbReference>
<dbReference type="PANTHER" id="PTHR10075:SF100">
    <property type="entry name" value="FASCICLIN-2"/>
    <property type="match status" value="1"/>
</dbReference>
<dbReference type="AlphaFoldDB" id="A0A3P8Y8M5"/>
<organism evidence="10 11">
    <name type="scientific">Esox lucius</name>
    <name type="common">Northern pike</name>
    <dbReference type="NCBI Taxonomy" id="8010"/>
    <lineage>
        <taxon>Eukaryota</taxon>
        <taxon>Metazoa</taxon>
        <taxon>Chordata</taxon>
        <taxon>Craniata</taxon>
        <taxon>Vertebrata</taxon>
        <taxon>Euteleostomi</taxon>
        <taxon>Actinopterygii</taxon>
        <taxon>Neopterygii</taxon>
        <taxon>Teleostei</taxon>
        <taxon>Protacanthopterygii</taxon>
        <taxon>Esociformes</taxon>
        <taxon>Esocidae</taxon>
        <taxon>Esox</taxon>
    </lineage>
</organism>
<keyword evidence="4" id="KW-0472">Membrane</keyword>
<dbReference type="Pfam" id="PF13927">
    <property type="entry name" value="Ig_3"/>
    <property type="match status" value="2"/>
</dbReference>
<dbReference type="GO" id="GO:0070593">
    <property type="term" value="P:dendrite self-avoidance"/>
    <property type="evidence" value="ECO:0007669"/>
    <property type="project" value="TreeGrafter"/>
</dbReference>
<feature type="domain" description="Ig-like" evidence="9">
    <location>
        <begin position="207"/>
        <end position="291"/>
    </location>
</feature>
<dbReference type="FunFam" id="2.60.40.10:FF:000032">
    <property type="entry name" value="palladin isoform X1"/>
    <property type="match status" value="2"/>
</dbReference>
<dbReference type="GeneTree" id="ENSGT00940000156511"/>
<feature type="domain" description="Ig-like" evidence="9">
    <location>
        <begin position="113"/>
        <end position="196"/>
    </location>
</feature>
<dbReference type="SUPFAM" id="SSF48726">
    <property type="entry name" value="Immunoglobulin"/>
    <property type="match status" value="4"/>
</dbReference>
<reference evidence="11" key="1">
    <citation type="journal article" date="2014" name="PLoS ONE">
        <title>The genome and linkage map of the northern pike (Esox lucius): conserved synteny revealed between the salmonid sister group and the Neoteleostei.</title>
        <authorList>
            <person name="Rondeau E.B."/>
            <person name="Minkley D.R."/>
            <person name="Leong J.S."/>
            <person name="Messmer A.M."/>
            <person name="Jantzen J.R."/>
            <person name="von Schalburg K.R."/>
            <person name="Lemon C."/>
            <person name="Bird N.H."/>
            <person name="Koop B.F."/>
        </authorList>
    </citation>
    <scope>NUCLEOTIDE SEQUENCE</scope>
</reference>
<dbReference type="InterPro" id="IPR013783">
    <property type="entry name" value="Ig-like_fold"/>
</dbReference>
<evidence type="ECO:0000256" key="8">
    <source>
        <dbReference type="SAM" id="SignalP"/>
    </source>
</evidence>
<dbReference type="PROSITE" id="PS50835">
    <property type="entry name" value="IG_LIKE"/>
    <property type="match status" value="4"/>
</dbReference>
<keyword evidence="5" id="KW-1015">Disulfide bond</keyword>
<reference evidence="10" key="4">
    <citation type="submission" date="2025-09" db="UniProtKB">
        <authorList>
            <consortium name="Ensembl"/>
        </authorList>
    </citation>
    <scope>IDENTIFICATION</scope>
</reference>
<sequence>MESSTTGLVLCSLLWTVCAQVPVVSIEPKAAGVRQGESVSFRCRVVSGSQPVRLEWKRTNNSPLADNVKIGPDGSVLTIANARINNQGQYRCVATNSAGRSTMTTLLTIKYSPKVQVTPVGPLRVRVGEPVSLECRATGKPRPTVTWQRNGTPLVTTATEDNNTMQVAAAGPEHAGVWVCQAQNSEGIVEVKVEVIVEGVQGGATAPMASVSAAELIAVEGKTVTMQCQASGSPPPVISWSKLRAPLPWQHTVEGGVLTLTSLGRQDSGQYICNATNIHGYSEAYTQLEVDCEYTHTQLEVDSPPYTTILPDQLKLRPGDALRLQCLAHGSHPIAFHWTRVGRATMPAGAETTKEGKLLIGRVKLVDSGTYRCVATNHVGSSEATAKVTVKAA</sequence>
<dbReference type="PANTHER" id="PTHR10075">
    <property type="entry name" value="BASIGIN RELATED"/>
    <property type="match status" value="1"/>
</dbReference>
<evidence type="ECO:0000256" key="3">
    <source>
        <dbReference type="ARBA" id="ARBA00022729"/>
    </source>
</evidence>
<dbReference type="GO" id="GO:0007411">
    <property type="term" value="P:axon guidance"/>
    <property type="evidence" value="ECO:0007669"/>
    <property type="project" value="TreeGrafter"/>
</dbReference>
<evidence type="ECO:0000259" key="9">
    <source>
        <dbReference type="PROSITE" id="PS50835"/>
    </source>
</evidence>
<evidence type="ECO:0000256" key="4">
    <source>
        <dbReference type="ARBA" id="ARBA00023136"/>
    </source>
</evidence>
<feature type="signal peptide" evidence="8">
    <location>
        <begin position="1"/>
        <end position="19"/>
    </location>
</feature>
<keyword evidence="11" id="KW-1185">Reference proteome</keyword>
<name>A0A3P8Y8M5_ESOLU</name>
<reference evidence="10" key="2">
    <citation type="submission" date="2020-02" db="EMBL/GenBank/DDBJ databases">
        <title>Esox lucius (northern pike) genome, fEsoLuc1, primary haplotype.</title>
        <authorList>
            <person name="Myers G."/>
            <person name="Karagic N."/>
            <person name="Meyer A."/>
            <person name="Pippel M."/>
            <person name="Reichard M."/>
            <person name="Winkler S."/>
            <person name="Tracey A."/>
            <person name="Sims Y."/>
            <person name="Howe K."/>
            <person name="Rhie A."/>
            <person name="Formenti G."/>
            <person name="Durbin R."/>
            <person name="Fedrigo O."/>
            <person name="Jarvis E.D."/>
        </authorList>
    </citation>
    <scope>NUCLEOTIDE SEQUENCE [LARGE SCALE GENOMIC DNA]</scope>
</reference>
<accession>A0A3P8Y8M5</accession>
<evidence type="ECO:0000313" key="11">
    <source>
        <dbReference type="Proteomes" id="UP000265140"/>
    </source>
</evidence>
<comment type="subcellular location">
    <subcellularLocation>
        <location evidence="1">Cell membrane</location>
    </subcellularLocation>
</comment>
<dbReference type="SMART" id="SM00408">
    <property type="entry name" value="IGc2"/>
    <property type="match status" value="4"/>
</dbReference>
<evidence type="ECO:0000256" key="1">
    <source>
        <dbReference type="ARBA" id="ARBA00004236"/>
    </source>
</evidence>
<dbReference type="InterPro" id="IPR036179">
    <property type="entry name" value="Ig-like_dom_sf"/>
</dbReference>
<dbReference type="Gene3D" id="2.60.40.10">
    <property type="entry name" value="Immunoglobulins"/>
    <property type="match status" value="4"/>
</dbReference>
<feature type="domain" description="Ig-like" evidence="9">
    <location>
        <begin position="305"/>
        <end position="389"/>
    </location>
</feature>
<dbReference type="OrthoDB" id="10055367at2759"/>
<dbReference type="GO" id="GO:0030424">
    <property type="term" value="C:axon"/>
    <property type="evidence" value="ECO:0007669"/>
    <property type="project" value="TreeGrafter"/>
</dbReference>
<evidence type="ECO:0000256" key="5">
    <source>
        <dbReference type="ARBA" id="ARBA00023157"/>
    </source>
</evidence>
<feature type="chain" id="PRO_5044185372" description="Ig-like domain-containing protein" evidence="8">
    <location>
        <begin position="20"/>
        <end position="393"/>
    </location>
</feature>
<keyword evidence="2" id="KW-1003">Cell membrane</keyword>
<evidence type="ECO:0000256" key="7">
    <source>
        <dbReference type="ARBA" id="ARBA00023319"/>
    </source>
</evidence>
<reference evidence="10" key="3">
    <citation type="submission" date="2025-08" db="UniProtKB">
        <authorList>
            <consortium name="Ensembl"/>
        </authorList>
    </citation>
    <scope>IDENTIFICATION</scope>
</reference>
<dbReference type="FunFam" id="2.60.40.10:FF:000357">
    <property type="entry name" value="Fc receptor like 1"/>
    <property type="match status" value="2"/>
</dbReference>
<dbReference type="Bgee" id="ENSELUG00000013227">
    <property type="expression patterns" value="Expressed in liver and 13 other cell types or tissues"/>
</dbReference>
<dbReference type="GO" id="GO:0007156">
    <property type="term" value="P:homophilic cell adhesion via plasma membrane adhesion molecules"/>
    <property type="evidence" value="ECO:0007669"/>
    <property type="project" value="TreeGrafter"/>
</dbReference>
<protein>
    <recommendedName>
        <fullName evidence="9">Ig-like domain-containing protein</fullName>
    </recommendedName>
</protein>
<evidence type="ECO:0000256" key="2">
    <source>
        <dbReference type="ARBA" id="ARBA00022475"/>
    </source>
</evidence>
<keyword evidence="3 8" id="KW-0732">Signal</keyword>
<dbReference type="InterPro" id="IPR003598">
    <property type="entry name" value="Ig_sub2"/>
</dbReference>
<dbReference type="STRING" id="8010.ENSELUP00000013023"/>
<dbReference type="GO" id="GO:0005886">
    <property type="term" value="C:plasma membrane"/>
    <property type="evidence" value="ECO:0007669"/>
    <property type="project" value="UniProtKB-SubCell"/>
</dbReference>
<proteinExistence type="predicted"/>
<dbReference type="InterPro" id="IPR013098">
    <property type="entry name" value="Ig_I-set"/>
</dbReference>
<keyword evidence="6" id="KW-0325">Glycoprotein</keyword>
<dbReference type="GO" id="GO:0098632">
    <property type="term" value="F:cell-cell adhesion mediator activity"/>
    <property type="evidence" value="ECO:0007669"/>
    <property type="project" value="TreeGrafter"/>
</dbReference>
<evidence type="ECO:0000256" key="6">
    <source>
        <dbReference type="ARBA" id="ARBA00023180"/>
    </source>
</evidence>
<feature type="domain" description="Ig-like" evidence="9">
    <location>
        <begin position="22"/>
        <end position="108"/>
    </location>
</feature>
<dbReference type="InterPro" id="IPR007110">
    <property type="entry name" value="Ig-like_dom"/>
</dbReference>
<keyword evidence="7" id="KW-0393">Immunoglobulin domain</keyword>
<dbReference type="Ensembl" id="ENSELUT00000021450.3">
    <property type="protein sequence ID" value="ENSELUP00000013023.3"/>
    <property type="gene ID" value="ENSELUG00000013227.3"/>
</dbReference>
<dbReference type="Proteomes" id="UP000265140">
    <property type="component" value="Chromosome 9"/>
</dbReference>
<dbReference type="InterPro" id="IPR003599">
    <property type="entry name" value="Ig_sub"/>
</dbReference>